<keyword evidence="4" id="KW-0472">Membrane</keyword>
<feature type="domain" description="Flavodoxin-like fold" evidence="5">
    <location>
        <begin position="1"/>
        <end position="201"/>
    </location>
</feature>
<evidence type="ECO:0000256" key="4">
    <source>
        <dbReference type="SAM" id="Phobius"/>
    </source>
</evidence>
<feature type="transmembrane region" description="Helical" evidence="4">
    <location>
        <begin position="494"/>
        <end position="516"/>
    </location>
</feature>
<dbReference type="InterPro" id="IPR003680">
    <property type="entry name" value="Flavodoxin_fold"/>
</dbReference>
<name>A0A2K4ZMW0_9FIRM</name>
<evidence type="ECO:0000313" key="7">
    <source>
        <dbReference type="Proteomes" id="UP000236311"/>
    </source>
</evidence>
<feature type="region of interest" description="Disordered" evidence="3">
    <location>
        <begin position="375"/>
        <end position="416"/>
    </location>
</feature>
<dbReference type="EMBL" id="OFSM01000031">
    <property type="protein sequence ID" value="SOY31780.1"/>
    <property type="molecule type" value="Genomic_DNA"/>
</dbReference>
<keyword evidence="1" id="KW-0285">Flavoprotein</keyword>
<dbReference type="Proteomes" id="UP000236311">
    <property type="component" value="Unassembled WGS sequence"/>
</dbReference>
<proteinExistence type="predicted"/>
<dbReference type="EC" id="1.7.-.-" evidence="6"/>
<dbReference type="PANTHER" id="PTHR43278:SF2">
    <property type="entry name" value="IRON-SULFUR FLAVOPROTEIN"/>
    <property type="match status" value="1"/>
</dbReference>
<accession>A0A2K4ZMW0</accession>
<sequence length="596" mass="67264">MKVLVINGSPKGRKSNTWKLTEQFLEGMRESVKGRTEARLTKAQTGEKEIPETAERDAGEASFEIEEIQVTQLEIHPCLGCFSCWNRTPGRCCIQDDMQEVIGKLLWADVIIWSFPLYYFTVPGGLKNLIDRQLPMVLPFMEENTGKRGNGSHPSRYDMSDKKTVLISTCGFYTAEGNYDGVYSLFDHICADRAYTTVFCGQGELFRVPELSRRTGEYLDYVRKAGREYMQGGIQPQTEEALKQLLYPKEIFENMADASWGIDRQTGERESDALVFTRQMAGLYRKENYPGRELILEMYYTDLDECYQVVLGENGSQVVTDSSRTATTRIETPITVWRSIAAGEIRGDAALMQHLYRVTGDFSMMLNWDKYFGGSGGKGKNEKSGEIESRKGNVAEAADTGRKNGKKNPGGSRGQDRETNMMNLLIPWIVFWVAVSFDGYWGCFPPLAACVLVPFILRRNQKTIYDSLSGVLVTAFSMASLLRVPGQIVLPLSYFAFGVMWTASCLCRIPLTAYYSMNQYNGEEALANPIFMRTNRILTLLWGILYLVTPVWTYFLIGSGMGVWTGAVNSALPALMGIFTQWFQKWYPARVAAMRK</sequence>
<dbReference type="GO" id="GO:0016491">
    <property type="term" value="F:oxidoreductase activity"/>
    <property type="evidence" value="ECO:0007669"/>
    <property type="project" value="UniProtKB-KW"/>
</dbReference>
<evidence type="ECO:0000313" key="6">
    <source>
        <dbReference type="EMBL" id="SOY31780.1"/>
    </source>
</evidence>
<organism evidence="6 7">
    <name type="scientific">Acetatifactor muris</name>
    <dbReference type="NCBI Taxonomy" id="879566"/>
    <lineage>
        <taxon>Bacteria</taxon>
        <taxon>Bacillati</taxon>
        <taxon>Bacillota</taxon>
        <taxon>Clostridia</taxon>
        <taxon>Lachnospirales</taxon>
        <taxon>Lachnospiraceae</taxon>
        <taxon>Acetatifactor</taxon>
    </lineage>
</organism>
<dbReference type="InterPro" id="IPR029039">
    <property type="entry name" value="Flavoprotein-like_sf"/>
</dbReference>
<feature type="transmembrane region" description="Helical" evidence="4">
    <location>
        <begin position="425"/>
        <end position="457"/>
    </location>
</feature>
<keyword evidence="4" id="KW-1133">Transmembrane helix</keyword>
<evidence type="ECO:0000256" key="1">
    <source>
        <dbReference type="ARBA" id="ARBA00022630"/>
    </source>
</evidence>
<keyword evidence="7" id="KW-1185">Reference proteome</keyword>
<dbReference type="InterPro" id="IPR036527">
    <property type="entry name" value="SCP2_sterol-bd_dom_sf"/>
</dbReference>
<protein>
    <submittedName>
        <fullName evidence="6">FMN-dependent NADH-azoreductase 1</fullName>
        <ecNumber evidence="6">1.7.-.-</ecNumber>
    </submittedName>
</protein>
<feature type="transmembrane region" description="Helical" evidence="4">
    <location>
        <begin position="563"/>
        <end position="583"/>
    </location>
</feature>
<gene>
    <name evidence="6" type="primary">azoR1</name>
    <name evidence="6" type="ORF">AMURIS_04528</name>
</gene>
<keyword evidence="6" id="KW-0560">Oxidoreductase</keyword>
<dbReference type="Pfam" id="PF02525">
    <property type="entry name" value="Flavodoxin_2"/>
    <property type="match status" value="1"/>
</dbReference>
<dbReference type="AlphaFoldDB" id="A0A2K4ZMW0"/>
<dbReference type="SUPFAM" id="SSF55718">
    <property type="entry name" value="SCP-like"/>
    <property type="match status" value="1"/>
</dbReference>
<dbReference type="OrthoDB" id="9805976at2"/>
<evidence type="ECO:0000256" key="3">
    <source>
        <dbReference type="SAM" id="MobiDB-lite"/>
    </source>
</evidence>
<evidence type="ECO:0000259" key="5">
    <source>
        <dbReference type="Pfam" id="PF02525"/>
    </source>
</evidence>
<reference evidence="6 7" key="1">
    <citation type="submission" date="2018-01" db="EMBL/GenBank/DDBJ databases">
        <authorList>
            <person name="Gaut B.S."/>
            <person name="Morton B.R."/>
            <person name="Clegg M.T."/>
            <person name="Duvall M.R."/>
        </authorList>
    </citation>
    <scope>NUCLEOTIDE SEQUENCE [LARGE SCALE GENOMIC DNA]</scope>
    <source>
        <strain evidence="6">GP69</strain>
    </source>
</reference>
<dbReference type="Gene3D" id="3.40.50.360">
    <property type="match status" value="1"/>
</dbReference>
<keyword evidence="2" id="KW-0288">FMN</keyword>
<evidence type="ECO:0000256" key="2">
    <source>
        <dbReference type="ARBA" id="ARBA00022643"/>
    </source>
</evidence>
<dbReference type="RefSeq" id="WP_103241758.1">
    <property type="nucleotide sequence ID" value="NZ_JANJZD010000033.1"/>
</dbReference>
<feature type="region of interest" description="Disordered" evidence="3">
    <location>
        <begin position="35"/>
        <end position="58"/>
    </location>
</feature>
<feature type="transmembrane region" description="Helical" evidence="4">
    <location>
        <begin position="464"/>
        <end position="482"/>
    </location>
</feature>
<dbReference type="InterPro" id="IPR051796">
    <property type="entry name" value="ISF_SsuE-like"/>
</dbReference>
<dbReference type="Gene3D" id="3.30.1050.10">
    <property type="entry name" value="SCP2 sterol-binding domain"/>
    <property type="match status" value="1"/>
</dbReference>
<feature type="compositionally biased region" description="Basic and acidic residues" evidence="3">
    <location>
        <begin position="379"/>
        <end position="393"/>
    </location>
</feature>
<keyword evidence="4" id="KW-0812">Transmembrane</keyword>
<feature type="transmembrane region" description="Helical" evidence="4">
    <location>
        <begin position="537"/>
        <end position="557"/>
    </location>
</feature>
<dbReference type="SUPFAM" id="SSF52218">
    <property type="entry name" value="Flavoproteins"/>
    <property type="match status" value="2"/>
</dbReference>
<dbReference type="PANTHER" id="PTHR43278">
    <property type="entry name" value="NAD(P)H-DEPENDENT FMN-CONTAINING OXIDOREDUCTASE YWQN-RELATED"/>
    <property type="match status" value="1"/>
</dbReference>